<evidence type="ECO:0000313" key="1">
    <source>
        <dbReference type="EMBL" id="QKC79207.1"/>
    </source>
</evidence>
<dbReference type="EMBL" id="CP033361">
    <property type="protein sequence ID" value="QKC79207.1"/>
    <property type="molecule type" value="Genomic_DNA"/>
</dbReference>
<organism evidence="1 2">
    <name type="scientific">Mesorhizobium erdmanii</name>
    <dbReference type="NCBI Taxonomy" id="1777866"/>
    <lineage>
        <taxon>Bacteria</taxon>
        <taxon>Pseudomonadati</taxon>
        <taxon>Pseudomonadota</taxon>
        <taxon>Alphaproteobacteria</taxon>
        <taxon>Hyphomicrobiales</taxon>
        <taxon>Phyllobacteriaceae</taxon>
        <taxon>Mesorhizobium</taxon>
    </lineage>
</organism>
<dbReference type="InterPro" id="IPR011518">
    <property type="entry name" value="Transposase_36"/>
</dbReference>
<proteinExistence type="predicted"/>
<dbReference type="NCBIfam" id="NF033519">
    <property type="entry name" value="transpos_ISAzo13"/>
    <property type="match status" value="1"/>
</dbReference>
<dbReference type="Pfam" id="PF07592">
    <property type="entry name" value="DDE_Tnp_ISAZ013"/>
    <property type="match status" value="1"/>
</dbReference>
<reference evidence="1 2" key="1">
    <citation type="submission" date="2018-10" db="EMBL/GenBank/DDBJ databases">
        <authorList>
            <person name="Perry B.J."/>
            <person name="Sullivan J.T."/>
            <person name="Murphy R.J.T."/>
            <person name="Ramsay J.P."/>
            <person name="Ronson C.W."/>
        </authorList>
    </citation>
    <scope>NUCLEOTIDE SEQUENCE [LARGE SCALE GENOMIC DNA]</scope>
    <source>
        <strain evidence="1 2">NZP2014</strain>
    </source>
</reference>
<dbReference type="KEGG" id="merd:EB233_30145"/>
<gene>
    <name evidence="1" type="ORF">EB233_30145</name>
</gene>
<evidence type="ECO:0000313" key="2">
    <source>
        <dbReference type="Proteomes" id="UP000503339"/>
    </source>
</evidence>
<accession>A0A6M7UT80</accession>
<keyword evidence="2" id="KW-1185">Reference proteome</keyword>
<dbReference type="Proteomes" id="UP000503339">
    <property type="component" value="Chromosome"/>
</dbReference>
<sequence>MAFPRVAAAGAGARLYHPAVGTRGAYGVYDIADNTGSVSIGIDHDTASFGINPIGNWCTQMGRERYPDATRLMIAADGCGSNGSRVRLWKLALQRLADELRMPITVCHLSPGTSKWNRIEHRLFAFITANWRSKPPINHHRRGIEGRSQLDPNTYPAGVKVSDAELHAVNLVRHAFHGDWNHTIQPSAPLPTSYSRTTPNSCDSALVSKRDDCRTWPSETRRLGLAGSISVPDGDIHKLNLTQTAPRTTIG</sequence>
<protein>
    <submittedName>
        <fullName evidence="1">ISAzo13 family transposase</fullName>
    </submittedName>
</protein>
<dbReference type="AlphaFoldDB" id="A0A6M7UT80"/>
<name>A0A6M7UT80_9HYPH</name>